<dbReference type="AlphaFoldDB" id="A0A818HQ42"/>
<keyword evidence="7" id="KW-0479">Metal-binding</keyword>
<dbReference type="GO" id="GO:0005634">
    <property type="term" value="C:nucleus"/>
    <property type="evidence" value="ECO:0007669"/>
    <property type="project" value="UniProtKB-SubCell"/>
</dbReference>
<keyword evidence="3" id="KW-0158">Chromosome</keyword>
<evidence type="ECO:0000256" key="5">
    <source>
        <dbReference type="ARBA" id="ARBA00022679"/>
    </source>
</evidence>
<dbReference type="InterPro" id="IPR001739">
    <property type="entry name" value="Methyl_CpG_DNA-bd"/>
</dbReference>
<evidence type="ECO:0000313" key="15">
    <source>
        <dbReference type="EMBL" id="CAF3509759.1"/>
    </source>
</evidence>
<comment type="caution">
    <text evidence="15">The sequence shown here is derived from an EMBL/GenBank/DDBJ whole genome shotgun (WGS) entry which is preliminary data.</text>
</comment>
<evidence type="ECO:0000256" key="9">
    <source>
        <dbReference type="ARBA" id="ARBA00023242"/>
    </source>
</evidence>
<dbReference type="InterPro" id="IPR001214">
    <property type="entry name" value="SET_dom"/>
</dbReference>
<proteinExistence type="predicted"/>
<dbReference type="EMBL" id="CAJOBB010000012">
    <property type="protein sequence ID" value="CAF3509759.1"/>
    <property type="molecule type" value="Genomic_DNA"/>
</dbReference>
<keyword evidence="4" id="KW-0489">Methyltransferase</keyword>
<evidence type="ECO:0000313" key="14">
    <source>
        <dbReference type="EMBL" id="CAF1150737.1"/>
    </source>
</evidence>
<accession>A0A818HQ42</accession>
<dbReference type="PANTHER" id="PTHR46024:SF1">
    <property type="entry name" value="HISTONE-LYSINE N-METHYLTRANSFERASE EGGLESS"/>
    <property type="match status" value="1"/>
</dbReference>
<dbReference type="Gene3D" id="2.30.30.140">
    <property type="match status" value="1"/>
</dbReference>
<dbReference type="Pfam" id="PF00856">
    <property type="entry name" value="SET"/>
    <property type="match status" value="1"/>
</dbReference>
<dbReference type="PROSITE" id="PS50982">
    <property type="entry name" value="MBD"/>
    <property type="match status" value="1"/>
</dbReference>
<evidence type="ECO:0000259" key="11">
    <source>
        <dbReference type="PROSITE" id="PS50867"/>
    </source>
</evidence>
<dbReference type="InterPro" id="IPR016177">
    <property type="entry name" value="DNA-bd_dom_sf"/>
</dbReference>
<dbReference type="Proteomes" id="UP000663860">
    <property type="component" value="Unassembled WGS sequence"/>
</dbReference>
<evidence type="ECO:0000256" key="1">
    <source>
        <dbReference type="ARBA" id="ARBA00004123"/>
    </source>
</evidence>
<evidence type="ECO:0000256" key="4">
    <source>
        <dbReference type="ARBA" id="ARBA00022603"/>
    </source>
</evidence>
<dbReference type="Pfam" id="PF18358">
    <property type="entry name" value="Tudor_4"/>
    <property type="match status" value="1"/>
</dbReference>
<feature type="domain" description="SET" evidence="10">
    <location>
        <begin position="479"/>
        <end position="668"/>
    </location>
</feature>
<dbReference type="InterPro" id="IPR003616">
    <property type="entry name" value="Post-SET_dom"/>
</dbReference>
<evidence type="ECO:0000256" key="6">
    <source>
        <dbReference type="ARBA" id="ARBA00022691"/>
    </source>
</evidence>
<evidence type="ECO:0000256" key="7">
    <source>
        <dbReference type="ARBA" id="ARBA00022723"/>
    </source>
</evidence>
<dbReference type="PROSITE" id="PS50280">
    <property type="entry name" value="SET"/>
    <property type="match status" value="1"/>
</dbReference>
<dbReference type="PROSITE" id="PS50867">
    <property type="entry name" value="PRE_SET"/>
    <property type="match status" value="1"/>
</dbReference>
<evidence type="ECO:0000259" key="12">
    <source>
        <dbReference type="PROSITE" id="PS50868"/>
    </source>
</evidence>
<keyword evidence="8" id="KW-0862">Zinc</keyword>
<dbReference type="SUPFAM" id="SSF82199">
    <property type="entry name" value="SET domain"/>
    <property type="match status" value="1"/>
</dbReference>
<reference evidence="15" key="1">
    <citation type="submission" date="2021-02" db="EMBL/GenBank/DDBJ databases">
        <authorList>
            <person name="Nowell W R."/>
        </authorList>
    </citation>
    <scope>NUCLEOTIDE SEQUENCE</scope>
</reference>
<sequence length="693" mass="80357">MPLAIDVGQRVLVYNPSHGWTMAYFVRAQQTHDNKLQILTCRLSNCHHKPTSQDHYRYPPERVALNDQINDQINVGTRVLCMPSGDADTSRYIDKPLRGIIAEQPSIENDQRFLIFADSDSPFYLRSNAIRLLLEPLSNYLSKVDLGTKQYIENYVLTYPKRRLVNVSVKDHINIELNGQWINAIVSKVDASLMRVFLPVLNKHEWLYRGSLRLQPLFNSLSSYEPPCKRFASDKQSIVNNNNNKCHFLLIPLNYGWKRQIRNDLGTIVYVSPCGQMFTDGERLHGYLYQIDSPLSIRQFTFDMNCRVIQKFISPNTAFVNLEDYALGKEKVPLMLVNEIDSTLPKQFEYITERIPYTSDIIIDKDNTKGCSCLDGCIDTTKCACWQKTYDSIIQSHYYEDLIGSLKELFRQSIDEDDDSNDHTDEMRFFLYDALSKRNFGYKHGRLLEKIHSGIYECNDKCKCDSRCTNRCVQFGLNTLLQIYNTSEKGWGVRTLYDLPAGTFLSFYTGEILNDEDANRRGVDKTKGDVYFTALDFITSLKPTFLQKKPRTIIQQDQTDEQINIHHGDSQLFSDELLETQHNRNKHLSIEEKSKGLSSYQQANYDLGVFVMDAHFKGNVSRFYNHSCSPNVFVQNVFIETWDVRFPWVAFFTTSNIKAGTELVWDYSYEVDTVENRELHCRCGSDECRHRLL</sequence>
<dbReference type="InterPro" id="IPR051516">
    <property type="entry name" value="SETDB_methyltransferase"/>
</dbReference>
<organism evidence="15 16">
    <name type="scientific">Adineta steineri</name>
    <dbReference type="NCBI Taxonomy" id="433720"/>
    <lineage>
        <taxon>Eukaryota</taxon>
        <taxon>Metazoa</taxon>
        <taxon>Spiralia</taxon>
        <taxon>Gnathifera</taxon>
        <taxon>Rotifera</taxon>
        <taxon>Eurotatoria</taxon>
        <taxon>Bdelloidea</taxon>
        <taxon>Adinetida</taxon>
        <taxon>Adinetidae</taxon>
        <taxon>Adineta</taxon>
    </lineage>
</organism>
<dbReference type="SUPFAM" id="SSF54171">
    <property type="entry name" value="DNA-binding domain"/>
    <property type="match status" value="1"/>
</dbReference>
<dbReference type="GO" id="GO:0005694">
    <property type="term" value="C:chromosome"/>
    <property type="evidence" value="ECO:0007669"/>
    <property type="project" value="UniProtKB-SubCell"/>
</dbReference>
<protein>
    <submittedName>
        <fullName evidence="15">Uncharacterized protein</fullName>
    </submittedName>
</protein>
<dbReference type="GO" id="GO:0010629">
    <property type="term" value="P:negative regulation of gene expression"/>
    <property type="evidence" value="ECO:0007669"/>
    <property type="project" value="TreeGrafter"/>
</dbReference>
<evidence type="ECO:0000256" key="2">
    <source>
        <dbReference type="ARBA" id="ARBA00004286"/>
    </source>
</evidence>
<feature type="domain" description="MBD" evidence="13">
    <location>
        <begin position="243"/>
        <end position="309"/>
    </location>
</feature>
<dbReference type="GO" id="GO:0070828">
    <property type="term" value="P:heterochromatin organization"/>
    <property type="evidence" value="ECO:0007669"/>
    <property type="project" value="TreeGrafter"/>
</dbReference>
<keyword evidence="9" id="KW-0539">Nucleus</keyword>
<dbReference type="InterPro" id="IPR041292">
    <property type="entry name" value="Tudor_4"/>
</dbReference>
<dbReference type="InterPro" id="IPR046341">
    <property type="entry name" value="SET_dom_sf"/>
</dbReference>
<comment type="subcellular location">
    <subcellularLocation>
        <location evidence="2">Chromosome</location>
    </subcellularLocation>
    <subcellularLocation>
        <location evidence="1">Nucleus</location>
    </subcellularLocation>
</comment>
<dbReference type="PANTHER" id="PTHR46024">
    <property type="entry name" value="HISTONE-LYSINE N-METHYLTRANSFERASE EGGLESS"/>
    <property type="match status" value="1"/>
</dbReference>
<feature type="domain" description="Pre-SET" evidence="11">
    <location>
        <begin position="369"/>
        <end position="476"/>
    </location>
</feature>
<dbReference type="Pfam" id="PF01429">
    <property type="entry name" value="MBD"/>
    <property type="match status" value="1"/>
</dbReference>
<dbReference type="Gene3D" id="2.170.270.10">
    <property type="entry name" value="SET domain"/>
    <property type="match status" value="1"/>
</dbReference>
<gene>
    <name evidence="14" type="ORF">IZO911_LOCUS25756</name>
    <name evidence="15" type="ORF">KXQ929_LOCUS542</name>
</gene>
<dbReference type="PROSITE" id="PS50868">
    <property type="entry name" value="POST_SET"/>
    <property type="match status" value="1"/>
</dbReference>
<dbReference type="InterPro" id="IPR007728">
    <property type="entry name" value="Pre-SET_dom"/>
</dbReference>
<dbReference type="GO" id="GO:0003677">
    <property type="term" value="F:DNA binding"/>
    <property type="evidence" value="ECO:0007669"/>
    <property type="project" value="InterPro"/>
</dbReference>
<keyword evidence="6" id="KW-0949">S-adenosyl-L-methionine</keyword>
<dbReference type="EMBL" id="CAJNOE010000326">
    <property type="protein sequence ID" value="CAF1150737.1"/>
    <property type="molecule type" value="Genomic_DNA"/>
</dbReference>
<evidence type="ECO:0000313" key="16">
    <source>
        <dbReference type="Proteomes" id="UP000663868"/>
    </source>
</evidence>
<dbReference type="Proteomes" id="UP000663868">
    <property type="component" value="Unassembled WGS sequence"/>
</dbReference>
<dbReference type="GO" id="GO:0046974">
    <property type="term" value="F:histone H3K9 methyltransferase activity"/>
    <property type="evidence" value="ECO:0007669"/>
    <property type="project" value="TreeGrafter"/>
</dbReference>
<evidence type="ECO:0000256" key="3">
    <source>
        <dbReference type="ARBA" id="ARBA00022454"/>
    </source>
</evidence>
<dbReference type="Pfam" id="PF05033">
    <property type="entry name" value="Pre-SET"/>
    <property type="match status" value="1"/>
</dbReference>
<dbReference type="SMART" id="SM00317">
    <property type="entry name" value="SET"/>
    <property type="match status" value="1"/>
</dbReference>
<keyword evidence="5" id="KW-0808">Transferase</keyword>
<evidence type="ECO:0000259" key="13">
    <source>
        <dbReference type="PROSITE" id="PS50982"/>
    </source>
</evidence>
<dbReference type="GO" id="GO:0032259">
    <property type="term" value="P:methylation"/>
    <property type="evidence" value="ECO:0007669"/>
    <property type="project" value="UniProtKB-KW"/>
</dbReference>
<evidence type="ECO:0000259" key="10">
    <source>
        <dbReference type="PROSITE" id="PS50280"/>
    </source>
</evidence>
<feature type="domain" description="Post-SET" evidence="12">
    <location>
        <begin position="677"/>
        <end position="693"/>
    </location>
</feature>
<dbReference type="SMART" id="SM00468">
    <property type="entry name" value="PreSET"/>
    <property type="match status" value="1"/>
</dbReference>
<name>A0A818HQ42_9BILA</name>
<evidence type="ECO:0000256" key="8">
    <source>
        <dbReference type="ARBA" id="ARBA00022833"/>
    </source>
</evidence>
<dbReference type="GO" id="GO:0008270">
    <property type="term" value="F:zinc ion binding"/>
    <property type="evidence" value="ECO:0007669"/>
    <property type="project" value="InterPro"/>
</dbReference>